<dbReference type="RefSeq" id="WP_048104938.1">
    <property type="nucleotide sequence ID" value="NZ_CP007026.1"/>
</dbReference>
<evidence type="ECO:0000313" key="2">
    <source>
        <dbReference type="Proteomes" id="UP000241022"/>
    </source>
</evidence>
<accession>A0A2R6TAU7</accession>
<dbReference type="AlphaFoldDB" id="A0A2R6TAU7"/>
<dbReference type="Proteomes" id="UP000241022">
    <property type="component" value="Unassembled WGS sequence"/>
</dbReference>
<proteinExistence type="predicted"/>
<protein>
    <submittedName>
        <fullName evidence="1">Uncharacterized protein</fullName>
    </submittedName>
</protein>
<sequence length="77" mass="9147">MAEILKKDDFKRVELLNLVTKKGGMRNLSLEQLILLDELLKKKDYSNEEKAEKSKKKLLKQINIEIYKRNDTAIWKI</sequence>
<evidence type="ECO:0000313" key="1">
    <source>
        <dbReference type="EMBL" id="PTL87789.1"/>
    </source>
</evidence>
<keyword evidence="2" id="KW-1185">Reference proteome</keyword>
<organism evidence="1 2">
    <name type="scientific">Candidatus Nitrosopelagicus brevis</name>
    <dbReference type="NCBI Taxonomy" id="1410606"/>
    <lineage>
        <taxon>Archaea</taxon>
        <taxon>Nitrososphaerota</taxon>
    </lineage>
</organism>
<dbReference type="GeneID" id="24816415"/>
<gene>
    <name evidence="1" type="ORF">A7X95_00430</name>
</gene>
<reference evidence="1 2" key="2">
    <citation type="submission" date="2018-04" db="EMBL/GenBank/DDBJ databases">
        <title>Transcriptomics of ammonia oxidizing archaea.</title>
        <authorList>
            <person name="Carini P."/>
        </authorList>
    </citation>
    <scope>NUCLEOTIDE SEQUENCE [LARGE SCALE GENOMIC DNA]</scope>
    <source>
        <strain evidence="1 2">U25</strain>
    </source>
</reference>
<reference evidence="2" key="1">
    <citation type="submission" date="2016-05" db="EMBL/GenBank/DDBJ databases">
        <authorList>
            <person name="Dupont C."/>
            <person name="Santoro A."/>
        </authorList>
    </citation>
    <scope>NUCLEOTIDE SEQUENCE [LARGE SCALE GENOMIC DNA]</scope>
    <source>
        <strain evidence="2">U25</strain>
    </source>
</reference>
<comment type="caution">
    <text evidence="1">The sequence shown here is derived from an EMBL/GenBank/DDBJ whole genome shotgun (WGS) entry which is preliminary data.</text>
</comment>
<dbReference type="EMBL" id="LXWN01000001">
    <property type="protein sequence ID" value="PTL87789.1"/>
    <property type="molecule type" value="Genomic_DNA"/>
</dbReference>
<name>A0A2R6TAU7_9ARCH</name>